<reference evidence="2" key="3">
    <citation type="submission" date="2025-09" db="UniProtKB">
        <authorList>
            <consortium name="Ensembl"/>
        </authorList>
    </citation>
    <scope>IDENTIFICATION</scope>
</reference>
<evidence type="ECO:0000313" key="2">
    <source>
        <dbReference type="Ensembl" id="ENSSORP00005049817.1"/>
    </source>
</evidence>
<proteinExistence type="predicted"/>
<accession>A0A673CAN4</accession>
<name>A0A673CAN4_9TELE</name>
<feature type="region of interest" description="Disordered" evidence="1">
    <location>
        <begin position="1"/>
        <end position="63"/>
    </location>
</feature>
<evidence type="ECO:0000313" key="3">
    <source>
        <dbReference type="Proteomes" id="UP000472271"/>
    </source>
</evidence>
<keyword evidence="3" id="KW-1185">Reference proteome</keyword>
<protein>
    <submittedName>
        <fullName evidence="2">Uncharacterized protein</fullName>
    </submittedName>
</protein>
<dbReference type="Ensembl" id="ENSSORT00005051020.1">
    <property type="protein sequence ID" value="ENSSORP00005049817.1"/>
    <property type="gene ID" value="ENSSORG00005022602.1"/>
</dbReference>
<reference evidence="2" key="2">
    <citation type="submission" date="2025-08" db="UniProtKB">
        <authorList>
            <consortium name="Ensembl"/>
        </authorList>
    </citation>
    <scope>IDENTIFICATION</scope>
</reference>
<sequence>MIQGVQEDQDLMWKELNGSEEDSRKAEQDPSNPDDRTNPTRPKRSSLPSLRQRSGEGKVSIHAHECKKQHATVIIHPDDDVDQLAHGSPESPVELVGHGQVGQIDVGTVMQKQVP</sequence>
<dbReference type="Proteomes" id="UP000472271">
    <property type="component" value="Chromosome 22"/>
</dbReference>
<dbReference type="InParanoid" id="A0A673CAN4"/>
<feature type="compositionally biased region" description="Basic and acidic residues" evidence="1">
    <location>
        <begin position="21"/>
        <end position="38"/>
    </location>
</feature>
<reference evidence="2" key="1">
    <citation type="submission" date="2019-06" db="EMBL/GenBank/DDBJ databases">
        <authorList>
            <consortium name="Wellcome Sanger Institute Data Sharing"/>
        </authorList>
    </citation>
    <scope>NUCLEOTIDE SEQUENCE [LARGE SCALE GENOMIC DNA]</scope>
</reference>
<dbReference type="AlphaFoldDB" id="A0A673CAN4"/>
<organism evidence="2 3">
    <name type="scientific">Sphaeramia orbicularis</name>
    <name type="common">orbiculate cardinalfish</name>
    <dbReference type="NCBI Taxonomy" id="375764"/>
    <lineage>
        <taxon>Eukaryota</taxon>
        <taxon>Metazoa</taxon>
        <taxon>Chordata</taxon>
        <taxon>Craniata</taxon>
        <taxon>Vertebrata</taxon>
        <taxon>Euteleostomi</taxon>
        <taxon>Actinopterygii</taxon>
        <taxon>Neopterygii</taxon>
        <taxon>Teleostei</taxon>
        <taxon>Neoteleostei</taxon>
        <taxon>Acanthomorphata</taxon>
        <taxon>Gobiaria</taxon>
        <taxon>Kurtiformes</taxon>
        <taxon>Apogonoidei</taxon>
        <taxon>Apogonidae</taxon>
        <taxon>Apogoninae</taxon>
        <taxon>Sphaeramia</taxon>
    </lineage>
</organism>
<evidence type="ECO:0000256" key="1">
    <source>
        <dbReference type="SAM" id="MobiDB-lite"/>
    </source>
</evidence>